<dbReference type="InterPro" id="IPR000515">
    <property type="entry name" value="MetI-like"/>
</dbReference>
<dbReference type="Pfam" id="PF00528">
    <property type="entry name" value="BPD_transp_1"/>
    <property type="match status" value="1"/>
</dbReference>
<evidence type="ECO:0000256" key="6">
    <source>
        <dbReference type="ARBA" id="ARBA00023136"/>
    </source>
</evidence>
<feature type="transmembrane region" description="Helical" evidence="7">
    <location>
        <begin position="44"/>
        <end position="70"/>
    </location>
</feature>
<keyword evidence="2" id="KW-0813">Transport</keyword>
<feature type="transmembrane region" description="Helical" evidence="7">
    <location>
        <begin position="189"/>
        <end position="217"/>
    </location>
</feature>
<keyword evidence="4 7" id="KW-0812">Transmembrane</keyword>
<evidence type="ECO:0000256" key="1">
    <source>
        <dbReference type="ARBA" id="ARBA00004651"/>
    </source>
</evidence>
<dbReference type="Proteomes" id="UP001057134">
    <property type="component" value="Chromosome"/>
</dbReference>
<keyword evidence="3" id="KW-1003">Cell membrane</keyword>
<reference evidence="9" key="1">
    <citation type="submission" date="2018-02" db="EMBL/GenBank/DDBJ databases">
        <authorList>
            <person name="Kim S.-K."/>
            <person name="Jung H.-I."/>
            <person name="Lee S.-W."/>
        </authorList>
    </citation>
    <scope>NUCLEOTIDE SEQUENCE</scope>
    <source>
        <strain evidence="9">SK3146</strain>
    </source>
</reference>
<comment type="subcellular location">
    <subcellularLocation>
        <location evidence="1">Cell membrane</location>
        <topology evidence="1">Multi-pass membrane protein</topology>
    </subcellularLocation>
</comment>
<feature type="transmembrane region" description="Helical" evidence="7">
    <location>
        <begin position="238"/>
        <end position="260"/>
    </location>
</feature>
<dbReference type="SUPFAM" id="SSF161098">
    <property type="entry name" value="MetI-like"/>
    <property type="match status" value="1"/>
</dbReference>
<dbReference type="PANTHER" id="PTHR30193">
    <property type="entry name" value="ABC TRANSPORTER PERMEASE PROTEIN"/>
    <property type="match status" value="1"/>
</dbReference>
<name>A0ABY4RG74_9BACL</name>
<evidence type="ECO:0000313" key="10">
    <source>
        <dbReference type="Proteomes" id="UP001057134"/>
    </source>
</evidence>
<evidence type="ECO:0000256" key="2">
    <source>
        <dbReference type="ARBA" id="ARBA00022448"/>
    </source>
</evidence>
<keyword evidence="10" id="KW-1185">Reference proteome</keyword>
<accession>A0ABY4RG74</accession>
<protein>
    <submittedName>
        <fullName evidence="9">Multiple-sugar transport system permease YteP</fullName>
    </submittedName>
</protein>
<feature type="domain" description="ABC transmembrane type-1" evidence="8">
    <location>
        <begin position="132"/>
        <end position="317"/>
    </location>
</feature>
<evidence type="ECO:0000256" key="3">
    <source>
        <dbReference type="ARBA" id="ARBA00022475"/>
    </source>
</evidence>
<evidence type="ECO:0000259" key="8">
    <source>
        <dbReference type="Pfam" id="PF00528"/>
    </source>
</evidence>
<feature type="transmembrane region" description="Helical" evidence="7">
    <location>
        <begin position="107"/>
        <end position="129"/>
    </location>
</feature>
<proteinExistence type="predicted"/>
<organism evidence="9 10">
    <name type="scientific">Paenibacillus konkukensis</name>
    <dbReference type="NCBI Taxonomy" id="2020716"/>
    <lineage>
        <taxon>Bacteria</taxon>
        <taxon>Bacillati</taxon>
        <taxon>Bacillota</taxon>
        <taxon>Bacilli</taxon>
        <taxon>Bacillales</taxon>
        <taxon>Paenibacillaceae</taxon>
        <taxon>Paenibacillus</taxon>
    </lineage>
</organism>
<dbReference type="RefSeq" id="WP_349655185.1">
    <property type="nucleotide sequence ID" value="NZ_CP027059.1"/>
</dbReference>
<keyword evidence="5 7" id="KW-1133">Transmembrane helix</keyword>
<dbReference type="InterPro" id="IPR035906">
    <property type="entry name" value="MetI-like_sf"/>
</dbReference>
<dbReference type="CDD" id="cd06261">
    <property type="entry name" value="TM_PBP2"/>
    <property type="match status" value="1"/>
</dbReference>
<keyword evidence="6 7" id="KW-0472">Membrane</keyword>
<dbReference type="Gene3D" id="1.10.3720.10">
    <property type="entry name" value="MetI-like"/>
    <property type="match status" value="1"/>
</dbReference>
<evidence type="ECO:0000256" key="7">
    <source>
        <dbReference type="SAM" id="Phobius"/>
    </source>
</evidence>
<evidence type="ECO:0000256" key="5">
    <source>
        <dbReference type="ARBA" id="ARBA00022989"/>
    </source>
</evidence>
<evidence type="ECO:0000313" key="9">
    <source>
        <dbReference type="EMBL" id="UQZ81188.1"/>
    </source>
</evidence>
<dbReference type="EMBL" id="CP027059">
    <property type="protein sequence ID" value="UQZ81188.1"/>
    <property type="molecule type" value="Genomic_DNA"/>
</dbReference>
<feature type="transmembrane region" description="Helical" evidence="7">
    <location>
        <begin position="304"/>
        <end position="323"/>
    </location>
</feature>
<reference evidence="9" key="2">
    <citation type="journal article" date="2021" name="J Anim Sci Technol">
        <title>Complete genome sequence of Paenibacillus konkukensis sp. nov. SK3146 as a potential probiotic strain.</title>
        <authorList>
            <person name="Jung H.I."/>
            <person name="Park S."/>
            <person name="Niu K.M."/>
            <person name="Lee S.W."/>
            <person name="Kothari D."/>
            <person name="Yi K.J."/>
            <person name="Kim S.K."/>
        </authorList>
    </citation>
    <scope>NUCLEOTIDE SEQUENCE</scope>
    <source>
        <strain evidence="9">SK3146</strain>
    </source>
</reference>
<dbReference type="PANTHER" id="PTHR30193:SF44">
    <property type="entry name" value="LACTOSE TRANSPORT SYSTEM PERMEASE PROTEIN LACF"/>
    <property type="match status" value="1"/>
</dbReference>
<evidence type="ECO:0000256" key="4">
    <source>
        <dbReference type="ARBA" id="ARBA00022692"/>
    </source>
</evidence>
<gene>
    <name evidence="9" type="primary">yteP_11</name>
    <name evidence="9" type="ORF">SK3146_00344</name>
</gene>
<sequence>MQPNGSVRAGDEKRSLSLKRDAAGAGIAFKLRTEWKQFRKNGELFMLTVPALLFKFIFAYLPLVGLIIAFKKFNYAKGLWGSEWVGLNNFKFFFASDNAFRITRNTILYNASFIVLTTVIAVALAILMNELGKRWLKLHQTALFLPYFLSWVVVSYVTLGFLDNASGFLNQLLQQFGAAPVKWYQEAKYWPVILILVHLWKSVGFSALIYYAGILGIDSSYYEAARIDGATRLQMIRSITIPLLTPLIVILFIVAVGQMFRADFGLFFFVPNDTSFLYPTTDVIDTYVYRSLRVVGDIGMSSAIGLYQSVVGLALVLAANYGIRKINSENSLW</sequence>
<feature type="transmembrane region" description="Helical" evidence="7">
    <location>
        <begin position="141"/>
        <end position="162"/>
    </location>
</feature>
<dbReference type="InterPro" id="IPR051393">
    <property type="entry name" value="ABC_transporter_permease"/>
</dbReference>